<evidence type="ECO:0000313" key="1">
    <source>
        <dbReference type="EMBL" id="OUQ73813.1"/>
    </source>
</evidence>
<evidence type="ECO:0000313" key="6">
    <source>
        <dbReference type="Proteomes" id="UP000284495"/>
    </source>
</evidence>
<sequence length="82" mass="9689">MTKKYEAIQVVIFRKEKRKRRKNRGRTCDSKSTVTVLSHAAVTPLLIHCQMFKYKHVTGDSKFSLFNSLVDARWDYISTYFL</sequence>
<evidence type="ECO:0000313" key="2">
    <source>
        <dbReference type="EMBL" id="RGK67268.1"/>
    </source>
</evidence>
<dbReference type="Proteomes" id="UP000284495">
    <property type="component" value="Unassembled WGS sequence"/>
</dbReference>
<dbReference type="EMBL" id="QSQU01000002">
    <property type="protein sequence ID" value="RGK67268.1"/>
    <property type="molecule type" value="Genomic_DNA"/>
</dbReference>
<reference evidence="4" key="1">
    <citation type="submission" date="2017-04" db="EMBL/GenBank/DDBJ databases">
        <title>Function of individual gut microbiota members based on whole genome sequencing of pure cultures obtained from chicken caecum.</title>
        <authorList>
            <person name="Medvecky M."/>
            <person name="Cejkova D."/>
            <person name="Polansky O."/>
            <person name="Karasova D."/>
            <person name="Kubasova T."/>
            <person name="Cizek A."/>
            <person name="Rychlik I."/>
        </authorList>
    </citation>
    <scope>NUCLEOTIDE SEQUENCE [LARGE SCALE GENOMIC DNA]</scope>
    <source>
        <strain evidence="4">An109</strain>
    </source>
</reference>
<comment type="caution">
    <text evidence="2">The sequence shown here is derived from an EMBL/GenBank/DDBJ whole genome shotgun (WGS) entry which is preliminary data.</text>
</comment>
<accession>A0A1Y4VTF5</accession>
<organism evidence="2 5">
    <name type="scientific">Bacteroides xylanisolvens</name>
    <dbReference type="NCBI Taxonomy" id="371601"/>
    <lineage>
        <taxon>Bacteria</taxon>
        <taxon>Pseudomonadati</taxon>
        <taxon>Bacteroidota</taxon>
        <taxon>Bacteroidia</taxon>
        <taxon>Bacteroidales</taxon>
        <taxon>Bacteroidaceae</taxon>
        <taxon>Bacteroides</taxon>
    </lineage>
</organism>
<dbReference type="Proteomes" id="UP000261210">
    <property type="component" value="Unassembled WGS sequence"/>
</dbReference>
<dbReference type="Proteomes" id="UP000196036">
    <property type="component" value="Unassembled WGS sequence"/>
</dbReference>
<proteinExistence type="predicted"/>
<dbReference type="EMBL" id="NFLW01000002">
    <property type="protein sequence ID" value="OUQ73813.1"/>
    <property type="molecule type" value="Genomic_DNA"/>
</dbReference>
<reference evidence="1" key="2">
    <citation type="journal article" date="2018" name="BMC Genomics">
        <title>Whole genome sequencing and function prediction of 133 gut anaerobes isolated from chicken caecum in pure cultures.</title>
        <authorList>
            <person name="Medvecky M."/>
            <person name="Cejkova D."/>
            <person name="Polansky O."/>
            <person name="Karasova D."/>
            <person name="Kubasova T."/>
            <person name="Cizek A."/>
            <person name="Rychlik I."/>
        </authorList>
    </citation>
    <scope>NUCLEOTIDE SEQUENCE</scope>
    <source>
        <strain evidence="1">An109</strain>
    </source>
</reference>
<reference evidence="5 6" key="3">
    <citation type="submission" date="2018-08" db="EMBL/GenBank/DDBJ databases">
        <title>A genome reference for cultivated species of the human gut microbiota.</title>
        <authorList>
            <person name="Zou Y."/>
            <person name="Xue W."/>
            <person name="Luo G."/>
        </authorList>
    </citation>
    <scope>NUCLEOTIDE SEQUENCE [LARGE SCALE GENOMIC DNA]</scope>
    <source>
        <strain evidence="3 6">AF38-2</strain>
        <strain evidence="2 5">TF10-34</strain>
    </source>
</reference>
<evidence type="ECO:0000313" key="5">
    <source>
        <dbReference type="Proteomes" id="UP000261210"/>
    </source>
</evidence>
<gene>
    <name evidence="1" type="ORF">B5E52_01015</name>
    <name evidence="3" type="ORF">DW027_08635</name>
    <name evidence="2" type="ORF">DXD03_01575</name>
</gene>
<dbReference type="EMBL" id="QROO01000009">
    <property type="protein sequence ID" value="RHL38806.1"/>
    <property type="molecule type" value="Genomic_DNA"/>
</dbReference>
<dbReference type="AlphaFoldDB" id="A0A1Y4VTF5"/>
<name>A0A1Y4VTF5_9BACE</name>
<protein>
    <submittedName>
        <fullName evidence="2">Uncharacterized protein</fullName>
    </submittedName>
</protein>
<evidence type="ECO:0000313" key="3">
    <source>
        <dbReference type="EMBL" id="RHL38806.1"/>
    </source>
</evidence>
<evidence type="ECO:0000313" key="4">
    <source>
        <dbReference type="Proteomes" id="UP000196036"/>
    </source>
</evidence>